<dbReference type="Gene3D" id="1.10.540.10">
    <property type="entry name" value="Acyl-CoA dehydrogenase/oxidase, N-terminal domain"/>
    <property type="match status" value="1"/>
</dbReference>
<keyword evidence="3" id="KW-1185">Reference proteome</keyword>
<dbReference type="GO" id="GO:0050660">
    <property type="term" value="F:flavin adenine dinucleotide binding"/>
    <property type="evidence" value="ECO:0007669"/>
    <property type="project" value="InterPro"/>
</dbReference>
<proteinExistence type="predicted"/>
<reference evidence="2" key="1">
    <citation type="submission" date="2021-01" db="EMBL/GenBank/DDBJ databases">
        <title>Fulvivirga kasyanovii gen. nov., sp nov., a novel member of the phylum Bacteroidetes isolated from seawater in a mussel farm.</title>
        <authorList>
            <person name="Zhao L.-H."/>
            <person name="Wang Z.-J."/>
        </authorList>
    </citation>
    <scope>NUCLEOTIDE SEQUENCE</scope>
    <source>
        <strain evidence="2">2943</strain>
    </source>
</reference>
<dbReference type="InterPro" id="IPR037069">
    <property type="entry name" value="AcylCoA_DH/ox_N_sf"/>
</dbReference>
<comment type="caution">
    <text evidence="2">The sequence shown here is derived from an EMBL/GenBank/DDBJ whole genome shotgun (WGS) entry which is preliminary data.</text>
</comment>
<dbReference type="InterPro" id="IPR013786">
    <property type="entry name" value="AcylCoA_DH/ox_N"/>
</dbReference>
<sequence>MIHFNRPTIDLIRNTFLQQHYQDHFPAEILDLIYEHKLFKIFVPEQLGGLECSFPEGLKIMEMSAYIDGDFGWAVQIGSGGGYFTGYLSKEVVDKYISQPEFVIAGSGMANGNAVTSERSYEVTGQWKYCSGSHYATLFTANCTIDSSSAISAFAFDPDQVSIINDWKAYGMENTLSHSIQVKNAQVPKHMSFNFDRVINDYNYLIYHFPFNEFARGCITAVLIGMFKHLLNEANVYYQYENLPSQKESSLQQILKTAEQESEKLTEHFYEEAQNCWSHLQNGLSEDLLQKFNNAIDNYISFANESSHNLFHHLGMYATFRDNAFNKIWRDLTTAAQHFLTKKYQ</sequence>
<evidence type="ECO:0000313" key="3">
    <source>
        <dbReference type="Proteomes" id="UP000659388"/>
    </source>
</evidence>
<gene>
    <name evidence="2" type="ORF">JL102_15535</name>
</gene>
<name>A0A937F8A2_9BACT</name>
<dbReference type="GO" id="GO:0016627">
    <property type="term" value="F:oxidoreductase activity, acting on the CH-CH group of donors"/>
    <property type="evidence" value="ECO:0007669"/>
    <property type="project" value="InterPro"/>
</dbReference>
<feature type="domain" description="Acyl-CoA dehydrogenase/oxidase N-terminal" evidence="1">
    <location>
        <begin position="22"/>
        <end position="96"/>
    </location>
</feature>
<dbReference type="RefSeq" id="WP_202245344.1">
    <property type="nucleotide sequence ID" value="NZ_JAESIY010000008.1"/>
</dbReference>
<dbReference type="Gene3D" id="1.20.140.10">
    <property type="entry name" value="Butyryl-CoA Dehydrogenase, subunit A, domain 3"/>
    <property type="match status" value="1"/>
</dbReference>
<protein>
    <recommendedName>
        <fullName evidence="1">Acyl-CoA dehydrogenase/oxidase N-terminal domain-containing protein</fullName>
    </recommendedName>
</protein>
<evidence type="ECO:0000259" key="1">
    <source>
        <dbReference type="Pfam" id="PF02771"/>
    </source>
</evidence>
<dbReference type="Gene3D" id="2.40.110.10">
    <property type="entry name" value="Butyryl-CoA Dehydrogenase, subunit A, domain 2"/>
    <property type="match status" value="1"/>
</dbReference>
<dbReference type="PIRSF" id="PIRSF016578">
    <property type="entry name" value="HsaA"/>
    <property type="match status" value="1"/>
</dbReference>
<dbReference type="Pfam" id="PF02771">
    <property type="entry name" value="Acyl-CoA_dh_N"/>
    <property type="match status" value="1"/>
</dbReference>
<dbReference type="Proteomes" id="UP000659388">
    <property type="component" value="Unassembled WGS sequence"/>
</dbReference>
<dbReference type="AlphaFoldDB" id="A0A937F8A2"/>
<accession>A0A937F8A2</accession>
<dbReference type="SUPFAM" id="SSF56645">
    <property type="entry name" value="Acyl-CoA dehydrogenase NM domain-like"/>
    <property type="match status" value="1"/>
</dbReference>
<organism evidence="2 3">
    <name type="scientific">Fulvivirga sediminis</name>
    <dbReference type="NCBI Taxonomy" id="2803949"/>
    <lineage>
        <taxon>Bacteria</taxon>
        <taxon>Pseudomonadati</taxon>
        <taxon>Bacteroidota</taxon>
        <taxon>Cytophagia</taxon>
        <taxon>Cytophagales</taxon>
        <taxon>Fulvivirgaceae</taxon>
        <taxon>Fulvivirga</taxon>
    </lineage>
</organism>
<dbReference type="InterPro" id="IPR046373">
    <property type="entry name" value="Acyl-CoA_Oxase/DH_mid-dom_sf"/>
</dbReference>
<dbReference type="InterPro" id="IPR009100">
    <property type="entry name" value="AcylCoA_DH/oxidase_NM_dom_sf"/>
</dbReference>
<dbReference type="EMBL" id="JAESIY010000008">
    <property type="protein sequence ID" value="MBL3657560.1"/>
    <property type="molecule type" value="Genomic_DNA"/>
</dbReference>
<evidence type="ECO:0000313" key="2">
    <source>
        <dbReference type="EMBL" id="MBL3657560.1"/>
    </source>
</evidence>